<dbReference type="RefSeq" id="WP_244153671.1">
    <property type="nucleotide sequence ID" value="NZ_FNBP01000006.1"/>
</dbReference>
<dbReference type="Gene3D" id="2.40.420.20">
    <property type="match status" value="1"/>
</dbReference>
<evidence type="ECO:0000256" key="1">
    <source>
        <dbReference type="ARBA" id="ARBA00009477"/>
    </source>
</evidence>
<gene>
    <name evidence="8" type="ORF">SAMN04489759_1068</name>
</gene>
<dbReference type="Pfam" id="PF25989">
    <property type="entry name" value="YknX_C"/>
    <property type="match status" value="1"/>
</dbReference>
<evidence type="ECO:0000313" key="9">
    <source>
        <dbReference type="Proteomes" id="UP000199399"/>
    </source>
</evidence>
<organism evidence="8 9">
    <name type="scientific">Sulfitobacter delicatus</name>
    <dbReference type="NCBI Taxonomy" id="218672"/>
    <lineage>
        <taxon>Bacteria</taxon>
        <taxon>Pseudomonadati</taxon>
        <taxon>Pseudomonadota</taxon>
        <taxon>Alphaproteobacteria</taxon>
        <taxon>Rhodobacterales</taxon>
        <taxon>Roseobacteraceae</taxon>
        <taxon>Sulfitobacter</taxon>
    </lineage>
</organism>
<evidence type="ECO:0000259" key="5">
    <source>
        <dbReference type="Pfam" id="PF25917"/>
    </source>
</evidence>
<protein>
    <submittedName>
        <fullName evidence="8">RND family efflux transporter, MFP subunit</fullName>
    </submittedName>
</protein>
<proteinExistence type="inferred from homology"/>
<evidence type="ECO:0000256" key="3">
    <source>
        <dbReference type="SAM" id="MobiDB-lite"/>
    </source>
</evidence>
<dbReference type="GO" id="GO:0015562">
    <property type="term" value="F:efflux transmembrane transporter activity"/>
    <property type="evidence" value="ECO:0007669"/>
    <property type="project" value="TreeGrafter"/>
</dbReference>
<dbReference type="EMBL" id="FNBP01000006">
    <property type="protein sequence ID" value="SDG27377.1"/>
    <property type="molecule type" value="Genomic_DNA"/>
</dbReference>
<feature type="domain" description="YknX-like C-terminal permuted SH3-like" evidence="7">
    <location>
        <begin position="314"/>
        <end position="381"/>
    </location>
</feature>
<evidence type="ECO:0000256" key="4">
    <source>
        <dbReference type="SAM" id="Phobius"/>
    </source>
</evidence>
<keyword evidence="4" id="KW-0812">Transmembrane</keyword>
<accession>A0A1G7SWB8</accession>
<feature type="coiled-coil region" evidence="2">
    <location>
        <begin position="130"/>
        <end position="193"/>
    </location>
</feature>
<dbReference type="InterPro" id="IPR058792">
    <property type="entry name" value="Beta-barrel_RND_2"/>
</dbReference>
<feature type="transmembrane region" description="Helical" evidence="4">
    <location>
        <begin position="20"/>
        <end position="37"/>
    </location>
</feature>
<dbReference type="Gene3D" id="1.10.287.470">
    <property type="entry name" value="Helix hairpin bin"/>
    <property type="match status" value="1"/>
</dbReference>
<name>A0A1G7SWB8_9RHOB</name>
<reference evidence="9" key="1">
    <citation type="submission" date="2016-10" db="EMBL/GenBank/DDBJ databases">
        <authorList>
            <person name="Varghese N."/>
            <person name="Submissions S."/>
        </authorList>
    </citation>
    <scope>NUCLEOTIDE SEQUENCE [LARGE SCALE GENOMIC DNA]</scope>
    <source>
        <strain evidence="9">DSM 16477</strain>
    </source>
</reference>
<dbReference type="InterPro" id="IPR006143">
    <property type="entry name" value="RND_pump_MFP"/>
</dbReference>
<feature type="domain" description="Multidrug resistance protein MdtA-like barrel-sandwich hybrid" evidence="5">
    <location>
        <begin position="101"/>
        <end position="227"/>
    </location>
</feature>
<dbReference type="PANTHER" id="PTHR30469">
    <property type="entry name" value="MULTIDRUG RESISTANCE PROTEIN MDTA"/>
    <property type="match status" value="1"/>
</dbReference>
<dbReference type="Gene3D" id="2.40.30.170">
    <property type="match status" value="1"/>
</dbReference>
<dbReference type="FunFam" id="2.40.30.170:FF:000010">
    <property type="entry name" value="Efflux RND transporter periplasmic adaptor subunit"/>
    <property type="match status" value="1"/>
</dbReference>
<evidence type="ECO:0000313" key="8">
    <source>
        <dbReference type="EMBL" id="SDG27377.1"/>
    </source>
</evidence>
<dbReference type="Gene3D" id="2.40.50.100">
    <property type="match status" value="1"/>
</dbReference>
<comment type="similarity">
    <text evidence="1">Belongs to the membrane fusion protein (MFP) (TC 8.A.1) family.</text>
</comment>
<evidence type="ECO:0000259" key="7">
    <source>
        <dbReference type="Pfam" id="PF25989"/>
    </source>
</evidence>
<keyword evidence="4" id="KW-0472">Membrane</keyword>
<dbReference type="InterPro" id="IPR058625">
    <property type="entry name" value="MdtA-like_BSH"/>
</dbReference>
<dbReference type="SUPFAM" id="SSF111369">
    <property type="entry name" value="HlyD-like secretion proteins"/>
    <property type="match status" value="1"/>
</dbReference>
<keyword evidence="4" id="KW-1133">Transmembrane helix</keyword>
<dbReference type="STRING" id="218672.SAMN04489759_1068"/>
<keyword evidence="9" id="KW-1185">Reference proteome</keyword>
<dbReference type="AlphaFoldDB" id="A0A1G7SWB8"/>
<feature type="domain" description="CusB-like beta-barrel" evidence="6">
    <location>
        <begin position="235"/>
        <end position="307"/>
    </location>
</feature>
<dbReference type="GO" id="GO:1990281">
    <property type="term" value="C:efflux pump complex"/>
    <property type="evidence" value="ECO:0007669"/>
    <property type="project" value="TreeGrafter"/>
</dbReference>
<dbReference type="InterPro" id="IPR058637">
    <property type="entry name" value="YknX-like_C"/>
</dbReference>
<dbReference type="NCBIfam" id="TIGR01730">
    <property type="entry name" value="RND_mfp"/>
    <property type="match status" value="1"/>
</dbReference>
<dbReference type="Proteomes" id="UP000199399">
    <property type="component" value="Unassembled WGS sequence"/>
</dbReference>
<feature type="compositionally biased region" description="Basic and acidic residues" evidence="3">
    <location>
        <begin position="392"/>
        <end position="401"/>
    </location>
</feature>
<evidence type="ECO:0000256" key="2">
    <source>
        <dbReference type="SAM" id="Coils"/>
    </source>
</evidence>
<dbReference type="PANTHER" id="PTHR30469:SF36">
    <property type="entry name" value="BLL3903 PROTEIN"/>
    <property type="match status" value="1"/>
</dbReference>
<feature type="region of interest" description="Disordered" evidence="3">
    <location>
        <begin position="379"/>
        <end position="401"/>
    </location>
</feature>
<evidence type="ECO:0000259" key="6">
    <source>
        <dbReference type="Pfam" id="PF25954"/>
    </source>
</evidence>
<keyword evidence="2" id="KW-0175">Coiled coil</keyword>
<dbReference type="Pfam" id="PF25917">
    <property type="entry name" value="BSH_RND"/>
    <property type="match status" value="1"/>
</dbReference>
<sequence>MPIVKHSESTAVKALRQTIVFLLVLAGGGYLLITYVPEARSFAAQTGLLDRLGIEITPEASAAPSADRRRGGGPVLVVTEPVAEENLADRITAIGDGRAKRSVTVRSNAVGVITDLSLPEGGKVSAGSVIAMLEDEAEEIALQAAQLQLDNAQTEQSRVARLQNTGAVSEVRLREVELALRRAELALRQAEFDLAQRRITAPITGWVGITDIEVGDRVSAQDVLATLTDRSEILIDFRVPERIVGKLELGQEITVTPLGLRDIELTGEVSTIDSVIDRGSRTLRVRGRVPNPEDLLRAGMAFSVTLSFAGAPLLSVPPLAVQWDSEGAFVWAVQEGVARRVSIEIAQRNSGSVLVRSDGIHPGEAVVTEGVQSLREGAEVRATNRAGSAETDAARRAEDTL</sequence>
<dbReference type="Pfam" id="PF25954">
    <property type="entry name" value="Beta-barrel_RND_2"/>
    <property type="match status" value="1"/>
</dbReference>